<dbReference type="PANTHER" id="PTHR36152:SF5">
    <property type="entry name" value="PROTEIN HCP1"/>
    <property type="match status" value="1"/>
</dbReference>
<accession>A0A4Q7NLK8</accession>
<dbReference type="InterPro" id="IPR036624">
    <property type="entry name" value="Hcp1-lik_sf"/>
</dbReference>
<dbReference type="InterPro" id="IPR008514">
    <property type="entry name" value="T6SS_Hcp"/>
</dbReference>
<proteinExistence type="predicted"/>
<reference evidence="1 2" key="1">
    <citation type="submission" date="2019-02" db="EMBL/GenBank/DDBJ databases">
        <title>Genomic Encyclopedia of Type Strains, Phase IV (KMG-IV): sequencing the most valuable type-strain genomes for metagenomic binning, comparative biology and taxonomic classification.</title>
        <authorList>
            <person name="Goeker M."/>
        </authorList>
    </citation>
    <scope>NUCLEOTIDE SEQUENCE [LARGE SCALE GENOMIC DNA]</scope>
    <source>
        <strain evidence="1 2">K24</strain>
    </source>
</reference>
<protein>
    <submittedName>
        <fullName evidence="1">Type VI secretion system secreted protein Hcp</fullName>
    </submittedName>
</protein>
<sequence>MAFDAFIQLEGIKGESTDEKHKDWIEIQNYGFGAAQPQSNTASSSGNLGSARVEVKNFSFLHNLDIASPKLFEYCCTGATIPKATITLNRAGGQKEKYMEYKLTDVIVTSVNRDGSSDNTQDVPLEAVALGFGKIEMTYSKIGIDGKSSGNASAGWDLKKNVKV</sequence>
<gene>
    <name evidence="1" type="ORF">EV675_1973</name>
</gene>
<dbReference type="OrthoDB" id="5066999at2"/>
<dbReference type="RefSeq" id="WP_124687939.1">
    <property type="nucleotide sequence ID" value="NZ_SGXC01000001.1"/>
</dbReference>
<dbReference type="EMBL" id="SGXC01000001">
    <property type="protein sequence ID" value="RZS85943.1"/>
    <property type="molecule type" value="Genomic_DNA"/>
</dbReference>
<evidence type="ECO:0000313" key="2">
    <source>
        <dbReference type="Proteomes" id="UP000292445"/>
    </source>
</evidence>
<dbReference type="SUPFAM" id="SSF141452">
    <property type="entry name" value="Hcp1-like"/>
    <property type="match status" value="1"/>
</dbReference>
<dbReference type="PANTHER" id="PTHR36152">
    <property type="entry name" value="CYTOPLASMIC PROTEIN-RELATED"/>
    <property type="match status" value="1"/>
</dbReference>
<dbReference type="Gene3D" id="2.30.110.20">
    <property type="entry name" value="Hcp1-like"/>
    <property type="match status" value="1"/>
</dbReference>
<dbReference type="AlphaFoldDB" id="A0A4Q7NLK8"/>
<dbReference type="NCBIfam" id="TIGR03344">
    <property type="entry name" value="VI_effect_Hcp1"/>
    <property type="match status" value="1"/>
</dbReference>
<name>A0A4Q7NLK8_9BURK</name>
<organism evidence="1 2">
    <name type="scientific">Pigmentiphaga kullae</name>
    <dbReference type="NCBI Taxonomy" id="151784"/>
    <lineage>
        <taxon>Bacteria</taxon>
        <taxon>Pseudomonadati</taxon>
        <taxon>Pseudomonadota</taxon>
        <taxon>Betaproteobacteria</taxon>
        <taxon>Burkholderiales</taxon>
        <taxon>Alcaligenaceae</taxon>
        <taxon>Pigmentiphaga</taxon>
    </lineage>
</organism>
<dbReference type="Pfam" id="PF05638">
    <property type="entry name" value="T6SS_HCP"/>
    <property type="match status" value="1"/>
</dbReference>
<evidence type="ECO:0000313" key="1">
    <source>
        <dbReference type="EMBL" id="RZS85943.1"/>
    </source>
</evidence>
<keyword evidence="2" id="KW-1185">Reference proteome</keyword>
<dbReference type="InterPro" id="IPR053165">
    <property type="entry name" value="HSI-I_assembly_Hcp1"/>
</dbReference>
<comment type="caution">
    <text evidence="1">The sequence shown here is derived from an EMBL/GenBank/DDBJ whole genome shotgun (WGS) entry which is preliminary data.</text>
</comment>
<dbReference type="Proteomes" id="UP000292445">
    <property type="component" value="Unassembled WGS sequence"/>
</dbReference>